<keyword evidence="2" id="KW-1185">Reference proteome</keyword>
<evidence type="ECO:0000313" key="1">
    <source>
        <dbReference type="EMBL" id="KAG0573032.1"/>
    </source>
</evidence>
<evidence type="ECO:0000313" key="2">
    <source>
        <dbReference type="Proteomes" id="UP000822688"/>
    </source>
</evidence>
<protein>
    <submittedName>
        <fullName evidence="1">Uncharacterized protein</fullName>
    </submittedName>
</protein>
<accession>A0A8T0HQ37</accession>
<dbReference type="Proteomes" id="UP000822688">
    <property type="component" value="Chromosome V"/>
</dbReference>
<gene>
    <name evidence="1" type="ORF">KC19_VG142800</name>
</gene>
<reference evidence="1" key="1">
    <citation type="submission" date="2020-06" db="EMBL/GenBank/DDBJ databases">
        <title>WGS assembly of Ceratodon purpureus strain R40.</title>
        <authorList>
            <person name="Carey S.B."/>
            <person name="Jenkins J."/>
            <person name="Shu S."/>
            <person name="Lovell J.T."/>
            <person name="Sreedasyam A."/>
            <person name="Maumus F."/>
            <person name="Tiley G.P."/>
            <person name="Fernandez-Pozo N."/>
            <person name="Barry K."/>
            <person name="Chen C."/>
            <person name="Wang M."/>
            <person name="Lipzen A."/>
            <person name="Daum C."/>
            <person name="Saski C.A."/>
            <person name="Payton A.C."/>
            <person name="Mcbreen J.C."/>
            <person name="Conrad R.E."/>
            <person name="Kollar L.M."/>
            <person name="Olsson S."/>
            <person name="Huttunen S."/>
            <person name="Landis J.B."/>
            <person name="Wickett N.J."/>
            <person name="Johnson M.G."/>
            <person name="Rensing S.A."/>
            <person name="Grimwood J."/>
            <person name="Schmutz J."/>
            <person name="Mcdaniel S.F."/>
        </authorList>
    </citation>
    <scope>NUCLEOTIDE SEQUENCE</scope>
    <source>
        <strain evidence="1">R40</strain>
    </source>
</reference>
<name>A0A8T0HQ37_CERPU</name>
<sequence>MSNNNVHKCIVRPVWSLFNAQQYMHPAMPSSSNPHTLRAPLVEHAQDFNPRAPASNFLSHFGSVSDNELGTNEHPNYFRNTNSEALVARCASGPSSYPSTL</sequence>
<organism evidence="1 2">
    <name type="scientific">Ceratodon purpureus</name>
    <name type="common">Fire moss</name>
    <name type="synonym">Dicranum purpureum</name>
    <dbReference type="NCBI Taxonomy" id="3225"/>
    <lineage>
        <taxon>Eukaryota</taxon>
        <taxon>Viridiplantae</taxon>
        <taxon>Streptophyta</taxon>
        <taxon>Embryophyta</taxon>
        <taxon>Bryophyta</taxon>
        <taxon>Bryophytina</taxon>
        <taxon>Bryopsida</taxon>
        <taxon>Dicranidae</taxon>
        <taxon>Pseudoditrichales</taxon>
        <taxon>Ditrichaceae</taxon>
        <taxon>Ceratodon</taxon>
    </lineage>
</organism>
<dbReference type="EMBL" id="CM026426">
    <property type="protein sequence ID" value="KAG0573032.1"/>
    <property type="molecule type" value="Genomic_DNA"/>
</dbReference>
<dbReference type="AlphaFoldDB" id="A0A8T0HQ37"/>
<comment type="caution">
    <text evidence="1">The sequence shown here is derived from an EMBL/GenBank/DDBJ whole genome shotgun (WGS) entry which is preliminary data.</text>
</comment>
<proteinExistence type="predicted"/>